<dbReference type="Gene3D" id="3.30.2400.10">
    <property type="entry name" value="Major capsid protein gp5"/>
    <property type="match status" value="1"/>
</dbReference>
<feature type="coiled-coil region" evidence="2">
    <location>
        <begin position="4"/>
        <end position="67"/>
    </location>
</feature>
<feature type="region of interest" description="Disordered" evidence="3">
    <location>
        <begin position="72"/>
        <end position="95"/>
    </location>
</feature>
<evidence type="ECO:0000256" key="3">
    <source>
        <dbReference type="SAM" id="MobiDB-lite"/>
    </source>
</evidence>
<feature type="domain" description="Phage capsid-like C-terminal" evidence="4">
    <location>
        <begin position="142"/>
        <end position="429"/>
    </location>
</feature>
<comment type="caution">
    <text evidence="5">The sequence shown here is derived from an EMBL/GenBank/DDBJ whole genome shotgun (WGS) entry which is preliminary data.</text>
</comment>
<sequence>MAKLDDLRRDRKAAATALQAAADAITALEDAGTATDAEAHIAAVADFEKAQASFDQLNASVKRAESAEAAAAAAAVGDQGNQPGASRPAQPHNPAEKGVALGFVVHALARNKGDRDKAVAYLDAEGHSGISAALSGATDAAGGVTVPRPMAAELIELLRPRVVVRAAGARTFPMPAGQVRHAKQLASATASYTAENGQIGASEPTFDKLDQSFKKLTGLVPVGNSLLRHSSFAMAQMVRDDLLKVMAQREDLAFIRGDGTANTPRGIRNWLVAGNWTAALNSGVAATAAAAEVALRRVVSRVEDANVTLTNPGWIMRASAKSFLASLKDANGNPLFPSIEASGRLLGAPIHTTSQIANNLATAADETEIYFGEFSEAMIGDSMDLTLTVDSSASYYDGTNWISAFQNDLTLMRAISEHDFALEHDVAFAGFNAKGWSL</sequence>
<dbReference type="Proteomes" id="UP000478183">
    <property type="component" value="Unassembled WGS sequence"/>
</dbReference>
<dbReference type="OrthoDB" id="6982310at2"/>
<dbReference type="InterPro" id="IPR024455">
    <property type="entry name" value="Phage_capsid"/>
</dbReference>
<dbReference type="AlphaFoldDB" id="A0A6L6J319"/>
<evidence type="ECO:0000256" key="2">
    <source>
        <dbReference type="SAM" id="Coils"/>
    </source>
</evidence>
<evidence type="ECO:0000313" key="6">
    <source>
        <dbReference type="Proteomes" id="UP000478183"/>
    </source>
</evidence>
<gene>
    <name evidence="5" type="ORF">GL286_01095</name>
</gene>
<dbReference type="InterPro" id="IPR054612">
    <property type="entry name" value="Phage_capsid-like_C"/>
</dbReference>
<dbReference type="EMBL" id="WMIE01000001">
    <property type="protein sequence ID" value="MTH76320.1"/>
    <property type="molecule type" value="Genomic_DNA"/>
</dbReference>
<dbReference type="NCBIfam" id="TIGR01554">
    <property type="entry name" value="major_cap_HK97"/>
    <property type="match status" value="1"/>
</dbReference>
<name>A0A6L6J319_9RHOB</name>
<dbReference type="SUPFAM" id="SSF56563">
    <property type="entry name" value="Major capsid protein gp5"/>
    <property type="match status" value="1"/>
</dbReference>
<proteinExistence type="predicted"/>
<organism evidence="5 6">
    <name type="scientific">Paracoccus aestuariivivens</name>
    <dbReference type="NCBI Taxonomy" id="1820333"/>
    <lineage>
        <taxon>Bacteria</taxon>
        <taxon>Pseudomonadati</taxon>
        <taxon>Pseudomonadota</taxon>
        <taxon>Alphaproteobacteria</taxon>
        <taxon>Rhodobacterales</taxon>
        <taxon>Paracoccaceae</taxon>
        <taxon>Paracoccus</taxon>
    </lineage>
</organism>
<keyword evidence="6" id="KW-1185">Reference proteome</keyword>
<evidence type="ECO:0000259" key="4">
    <source>
        <dbReference type="Pfam" id="PF05065"/>
    </source>
</evidence>
<evidence type="ECO:0000313" key="5">
    <source>
        <dbReference type="EMBL" id="MTH76320.1"/>
    </source>
</evidence>
<comment type="subcellular location">
    <subcellularLocation>
        <location evidence="1">Virion</location>
    </subcellularLocation>
</comment>
<protein>
    <submittedName>
        <fullName evidence="5">Phage major capsid protein</fullName>
    </submittedName>
</protein>
<keyword evidence="2" id="KW-0175">Coiled coil</keyword>
<dbReference type="Gene3D" id="3.30.2320.10">
    <property type="entry name" value="hypothetical protein PF0899 domain"/>
    <property type="match status" value="1"/>
</dbReference>
<dbReference type="Pfam" id="PF05065">
    <property type="entry name" value="Phage_capsid"/>
    <property type="match status" value="1"/>
</dbReference>
<accession>A0A6L6J319</accession>
<evidence type="ECO:0000256" key="1">
    <source>
        <dbReference type="ARBA" id="ARBA00004328"/>
    </source>
</evidence>
<reference evidence="5 6" key="1">
    <citation type="submission" date="2019-11" db="EMBL/GenBank/DDBJ databases">
        <authorList>
            <person name="Dong K."/>
        </authorList>
    </citation>
    <scope>NUCLEOTIDE SEQUENCE [LARGE SCALE GENOMIC DNA]</scope>
    <source>
        <strain evidence="5 6">NBRC 111993</strain>
    </source>
</reference>
<dbReference type="RefSeq" id="WP_155093704.1">
    <property type="nucleotide sequence ID" value="NZ_WMIE01000001.1"/>
</dbReference>